<sequence length="71" mass="7027">MTALIWGGAALTILGLTGLVICIVVAARARASGLEGAAMEARLRKLVALNLGALAISALGLMSVVLGVLLG</sequence>
<dbReference type="RefSeq" id="WP_055082792.1">
    <property type="nucleotide sequence ID" value="NZ_CXSU01000005.1"/>
</dbReference>
<evidence type="ECO:0000256" key="1">
    <source>
        <dbReference type="SAM" id="Phobius"/>
    </source>
</evidence>
<keyword evidence="1" id="KW-0472">Membrane</keyword>
<accession>A0A0M6YEN0</accession>
<evidence type="ECO:0000313" key="3">
    <source>
        <dbReference type="Proteomes" id="UP000049222"/>
    </source>
</evidence>
<evidence type="ECO:0000313" key="2">
    <source>
        <dbReference type="EMBL" id="CTQ48812.1"/>
    </source>
</evidence>
<feature type="transmembrane region" description="Helical" evidence="1">
    <location>
        <begin position="47"/>
        <end position="70"/>
    </location>
</feature>
<dbReference type="EMBL" id="CXSU01000005">
    <property type="protein sequence ID" value="CTQ48812.1"/>
    <property type="molecule type" value="Genomic_DNA"/>
</dbReference>
<keyword evidence="3" id="KW-1185">Reference proteome</keyword>
<name>A0A0M6YEN0_9RHOB</name>
<dbReference type="Proteomes" id="UP000049222">
    <property type="component" value="Unassembled WGS sequence"/>
</dbReference>
<proteinExistence type="predicted"/>
<feature type="transmembrane region" description="Helical" evidence="1">
    <location>
        <begin position="6"/>
        <end position="27"/>
    </location>
</feature>
<keyword evidence="1" id="KW-1133">Transmembrane helix</keyword>
<protein>
    <submittedName>
        <fullName evidence="2">Uncharacterized protein</fullName>
    </submittedName>
</protein>
<gene>
    <name evidence="2" type="ORF">JDO7802_00817</name>
</gene>
<organism evidence="2 3">
    <name type="scientific">Jannaschia donghaensis</name>
    <dbReference type="NCBI Taxonomy" id="420998"/>
    <lineage>
        <taxon>Bacteria</taxon>
        <taxon>Pseudomonadati</taxon>
        <taxon>Pseudomonadota</taxon>
        <taxon>Alphaproteobacteria</taxon>
        <taxon>Rhodobacterales</taxon>
        <taxon>Roseobacteraceae</taxon>
        <taxon>Jannaschia</taxon>
    </lineage>
</organism>
<dbReference type="AlphaFoldDB" id="A0A0M6YEN0"/>
<reference evidence="2 3" key="1">
    <citation type="submission" date="2015-07" db="EMBL/GenBank/DDBJ databases">
        <authorList>
            <person name="Noorani M."/>
        </authorList>
    </citation>
    <scope>NUCLEOTIDE SEQUENCE [LARGE SCALE GENOMIC DNA]</scope>
    <source>
        <strain evidence="2 3">CECT 7802</strain>
    </source>
</reference>
<keyword evidence="1" id="KW-0812">Transmembrane</keyword>
<dbReference type="STRING" id="420998.JDO7802_00817"/>